<dbReference type="InterPro" id="IPR007709">
    <property type="entry name" value="N-FG_amidohydro"/>
</dbReference>
<dbReference type="Gene3D" id="3.40.630.40">
    <property type="entry name" value="Zn-dependent exopeptidases"/>
    <property type="match status" value="1"/>
</dbReference>
<proteinExistence type="predicted"/>
<dbReference type="Pfam" id="PF05013">
    <property type="entry name" value="FGase"/>
    <property type="match status" value="1"/>
</dbReference>
<dbReference type="Proteomes" id="UP001152599">
    <property type="component" value="Unassembled WGS sequence"/>
</dbReference>
<sequence length="349" mass="40775">MKKIILHIPHASAHFPSKENYVVTEKALQEEVLKLTDWYTDELFEFEKGIPIKANFSRIYCDPERFVDDAKEVMAKRGMGVLYERTEEGLILRNVTPSMRKEILEECYHPHHERLEKAVSEQFEKYQKALIVDCHSFPNTPLPRALDKSPNRPDFNIGTDQFHTPRYLVSAAKEFFQEKGYNVGVDWPFTGSLVPIKYYQRSFDVNSIMLEVNRSLYLEDDSNQKSSSFNKTKQVIQEFLEVMHHTYYKNDDFTEESIEFRKFQNDNLAEYSNYFRSKSDEELVECFNSEVRNSGWGNLRSIFLCALRMELKNRNFGGVSVIHEKGGLALNRKVQLVEGNLAFIDADLN</sequence>
<evidence type="ECO:0000313" key="1">
    <source>
        <dbReference type="EMBL" id="MDG4945111.1"/>
    </source>
</evidence>
<protein>
    <submittedName>
        <fullName evidence="1">N-formylglutamate amidohydrolase</fullName>
    </submittedName>
</protein>
<keyword evidence="2" id="KW-1185">Reference proteome</keyword>
<comment type="caution">
    <text evidence="1">The sequence shown here is derived from an EMBL/GenBank/DDBJ whole genome shotgun (WGS) entry which is preliminary data.</text>
</comment>
<reference evidence="1" key="1">
    <citation type="submission" date="2022-07" db="EMBL/GenBank/DDBJ databases">
        <title>Description and genome-wide analysis of Profundicola chukchiensis gen. nov., sp. nov., marine bacteria isolated from bottom sediments of the Chukchi Sea.</title>
        <authorList>
            <person name="Romanenko L."/>
            <person name="Otstavnykh N."/>
            <person name="Kurilenko V."/>
            <person name="Eremeev V."/>
            <person name="Velansky P."/>
            <person name="Mikhailov V."/>
            <person name="Isaeva M."/>
        </authorList>
    </citation>
    <scope>NUCLEOTIDE SEQUENCE</scope>
    <source>
        <strain evidence="1">KMM 9713</strain>
    </source>
</reference>
<gene>
    <name evidence="1" type="ORF">NMK71_01675</name>
</gene>
<accession>A0A9X4MUF6</accession>
<dbReference type="SUPFAM" id="SSF53187">
    <property type="entry name" value="Zn-dependent exopeptidases"/>
    <property type="match status" value="1"/>
</dbReference>
<dbReference type="EMBL" id="JANCMU010000001">
    <property type="protein sequence ID" value="MDG4945111.1"/>
    <property type="molecule type" value="Genomic_DNA"/>
</dbReference>
<evidence type="ECO:0000313" key="2">
    <source>
        <dbReference type="Proteomes" id="UP001152599"/>
    </source>
</evidence>
<name>A0A9X4MUF6_9FLAO</name>
<dbReference type="RefSeq" id="WP_304419826.1">
    <property type="nucleotide sequence ID" value="NZ_JANCMU010000001.1"/>
</dbReference>
<organism evidence="1 2">
    <name type="scientific">Profundicola chukchiensis</name>
    <dbReference type="NCBI Taxonomy" id="2961959"/>
    <lineage>
        <taxon>Bacteria</taxon>
        <taxon>Pseudomonadati</taxon>
        <taxon>Bacteroidota</taxon>
        <taxon>Flavobacteriia</taxon>
        <taxon>Flavobacteriales</taxon>
        <taxon>Weeksellaceae</taxon>
        <taxon>Profundicola</taxon>
    </lineage>
</organism>
<dbReference type="AlphaFoldDB" id="A0A9X4MUF6"/>